<keyword evidence="7" id="KW-0489">Methyltransferase</keyword>
<comment type="caution">
    <text evidence="18">The sequence shown here is derived from an EMBL/GenBank/DDBJ whole genome shotgun (WGS) entry which is preliminary data.</text>
</comment>
<reference evidence="18 19" key="1">
    <citation type="submission" date="2016-07" db="EMBL/GenBank/DDBJ databases">
        <title>Pervasive Adenine N6-methylation of Active Genes in Fungi.</title>
        <authorList>
            <consortium name="DOE Joint Genome Institute"/>
            <person name="Mondo S.J."/>
            <person name="Dannebaum R.O."/>
            <person name="Kuo R.C."/>
            <person name="Labutti K."/>
            <person name="Haridas S."/>
            <person name="Kuo A."/>
            <person name="Salamov A."/>
            <person name="Ahrendt S.R."/>
            <person name="Lipzen A."/>
            <person name="Sullivan W."/>
            <person name="Andreopoulos W.B."/>
            <person name="Clum A."/>
            <person name="Lindquist E."/>
            <person name="Daum C."/>
            <person name="Ramamoorthy G.K."/>
            <person name="Gryganskyi A."/>
            <person name="Culley D."/>
            <person name="Magnuson J.K."/>
            <person name="James T.Y."/>
            <person name="O'Malley M.A."/>
            <person name="Stajich J.E."/>
            <person name="Spatafora J.W."/>
            <person name="Visel A."/>
            <person name="Grigoriev I.V."/>
        </authorList>
    </citation>
    <scope>NUCLEOTIDE SEQUENCE [LARGE SCALE GENOMIC DNA]</scope>
    <source>
        <strain evidence="18 19">CBS 115471</strain>
    </source>
</reference>
<feature type="compositionally biased region" description="Low complexity" evidence="16">
    <location>
        <begin position="1"/>
        <end position="15"/>
    </location>
</feature>
<dbReference type="PANTHER" id="PTHR46529:SF1">
    <property type="entry name" value="TRNA WYBUTOSINE-SYNTHESIZING PROTEIN 4"/>
    <property type="match status" value="1"/>
</dbReference>
<dbReference type="Gene3D" id="3.40.50.150">
    <property type="entry name" value="Vaccinia Virus protein VP39"/>
    <property type="match status" value="1"/>
</dbReference>
<dbReference type="GO" id="GO:0030488">
    <property type="term" value="P:tRNA methylation"/>
    <property type="evidence" value="ECO:0007669"/>
    <property type="project" value="TreeGrafter"/>
</dbReference>
<comment type="pathway">
    <text evidence="2">tRNA modification; wybutosine-tRNA(Phe) biosynthesis.</text>
</comment>
<evidence type="ECO:0000256" key="16">
    <source>
        <dbReference type="SAM" id="MobiDB-lite"/>
    </source>
</evidence>
<keyword evidence="19" id="KW-1185">Reference proteome</keyword>
<dbReference type="InterPro" id="IPR041667">
    <property type="entry name" value="Cupin_8"/>
</dbReference>
<evidence type="ECO:0000259" key="17">
    <source>
        <dbReference type="PROSITE" id="PS51184"/>
    </source>
</evidence>
<evidence type="ECO:0000256" key="4">
    <source>
        <dbReference type="ARBA" id="ARBA00012155"/>
    </source>
</evidence>
<dbReference type="AlphaFoldDB" id="A0A1Y1ZHE1"/>
<evidence type="ECO:0000256" key="2">
    <source>
        <dbReference type="ARBA" id="ARBA00004797"/>
    </source>
</evidence>
<dbReference type="SUPFAM" id="SSF50965">
    <property type="entry name" value="Galactose oxidase, central domain"/>
    <property type="match status" value="1"/>
</dbReference>
<dbReference type="PANTHER" id="PTHR46529">
    <property type="entry name" value="TRNA WYBUTOSINE-SYNTHESIZING PROTEIN 4"/>
    <property type="match status" value="1"/>
</dbReference>
<dbReference type="Pfam" id="PF13621">
    <property type="entry name" value="Cupin_8"/>
    <property type="match status" value="1"/>
</dbReference>
<dbReference type="EC" id="2.3.1.231" evidence="4"/>
<dbReference type="InterPro" id="IPR011043">
    <property type="entry name" value="Gal_Oxase/kelch_b-propeller"/>
</dbReference>
<feature type="region of interest" description="Disordered" evidence="16">
    <location>
        <begin position="1"/>
        <end position="33"/>
    </location>
</feature>
<evidence type="ECO:0000256" key="6">
    <source>
        <dbReference type="ARBA" id="ARBA00018045"/>
    </source>
</evidence>
<dbReference type="InterPro" id="IPR003347">
    <property type="entry name" value="JmjC_dom"/>
</dbReference>
<dbReference type="GO" id="GO:0031591">
    <property type="term" value="P:wybutosine biosynthetic process"/>
    <property type="evidence" value="ECO:0007669"/>
    <property type="project" value="TreeGrafter"/>
</dbReference>
<evidence type="ECO:0000313" key="19">
    <source>
        <dbReference type="Proteomes" id="UP000193144"/>
    </source>
</evidence>
<dbReference type="EMBL" id="MCFA01000083">
    <property type="protein sequence ID" value="ORY09672.1"/>
    <property type="molecule type" value="Genomic_DNA"/>
</dbReference>
<dbReference type="UniPathway" id="UPA00375"/>
<comment type="catalytic activity">
    <reaction evidence="1">
        <text>7-[(3S)-3-amino-3-carboxypropyl]wyosine(37) in tRNA(Phe) + S-adenosyl-L-methionine = 7-[(3S)-(3-amino-3-methoxycarbonyl)propyl]wyosine(37) in tRNA(Phe) + S-adenosyl-L-homocysteine</text>
        <dbReference type="Rhea" id="RHEA:36903"/>
        <dbReference type="Rhea" id="RHEA-COMP:10379"/>
        <dbReference type="Rhea" id="RHEA-COMP:11844"/>
        <dbReference type="ChEBI" id="CHEBI:57856"/>
        <dbReference type="ChEBI" id="CHEBI:59789"/>
        <dbReference type="ChEBI" id="CHEBI:73543"/>
        <dbReference type="ChEBI" id="CHEBI:74275"/>
        <dbReference type="EC" id="2.1.1.290"/>
    </reaction>
</comment>
<sequence>MSTSSKKQAAKAIAKGGRNKRSARERKDESIMNTNDSSIVSKRSVSKLYFPKEPDFYQPFVTKFVRRNPLINRGYWLRMHAVEQVVRQFLEEELERPKVIVNLGCGYDPLPFQIWHRYPTICENVMFVDVDYPDLIKRKRDRMLTSNLLRDELLQTNLRPAKDPVYLCSDRYLALGCDLRDLQTLEQVLKTECGTADPSFLFVAEVSITYMPTSDSDALIRWASTLTEARFCLLEQYLPQGPDHPFAMTMLKHFNKLHTPIHAVNQYPSLAQQESRFIELGWSNLQASRNLWGLWGDEDFTPAEIRRSLDKVEPFDEWEEFALFAGHYFLLVASNGTSNLPKPVNRLTGFQPDELYTDNANARRISLAHHYEFPESNMVSRRFGVAIALDDNTIALHGGQGPQSRLGSIDVLSRNGSNFDRQILPSIEARICHTMTSLNTNETLMVGGRKSPSLALNDCWILKSGLWQREESLEPGRFRHSSVKVSISPNEPGSKAVLVYGGKTSDGIVLEDWCLWRSGHGWNKLSSTTPRPQARFGATLSTSTSSPSRGILMGGMDADGTILDDVWEWELTSGPEVYLKFVDLTPRIKALSLSPSYARFGAYLVPFGESLLLFGGVSKNEITSVQDDFMLISEVPDFVVHRSILSTKTTGTQLLVAASVVAVSKDEILILGGGAVCFSMGSFLNKGGYISLSLNEERRSPWSICLPQADQPTPAPEPTAANRRKEMITTKKKQQALNPNSHDVPRIQLYSKEDFLQVIAASKPLILEGLELGPCAELWTIDYLKQKIGEDREIVIHECDSDRMTFKDKNFQYVKKSVGEFLDGISKGAKTYLRAASKTQPNKLPTKLEDDFPTIAPDFRVPDILTPVLDGYHSSPLRISGPVSLWLHYDVLANVLCQIRGRKTLRLYSPSDIRYLNFPPGGSSSNINVLTSKDPKLRHTHPHIATLNPGDVLFIPSMWSHTATPEEGISVAVNVFFRNLSSGYAAGKDVYGNRDLQAYENGRRDVEKIAKAFRDVPDELAKFYLERLAMEIQDRADRIGK</sequence>
<dbReference type="Proteomes" id="UP000193144">
    <property type="component" value="Unassembled WGS sequence"/>
</dbReference>
<evidence type="ECO:0000256" key="13">
    <source>
        <dbReference type="ARBA" id="ARBA00030231"/>
    </source>
</evidence>
<dbReference type="EC" id="2.1.1.290" evidence="5"/>
<dbReference type="Gene3D" id="2.60.120.650">
    <property type="entry name" value="Cupin"/>
    <property type="match status" value="1"/>
</dbReference>
<dbReference type="Gene3D" id="6.10.140.1470">
    <property type="match status" value="1"/>
</dbReference>
<dbReference type="SUPFAM" id="SSF51197">
    <property type="entry name" value="Clavaminate synthase-like"/>
    <property type="match status" value="1"/>
</dbReference>
<dbReference type="SUPFAM" id="SSF53335">
    <property type="entry name" value="S-adenosyl-L-methionine-dependent methyltransferases"/>
    <property type="match status" value="1"/>
</dbReference>
<evidence type="ECO:0000256" key="12">
    <source>
        <dbReference type="ARBA" id="ARBA00029750"/>
    </source>
</evidence>
<name>A0A1Y1ZHE1_9PLEO</name>
<comment type="function">
    <text evidence="11">Probable S-adenosyl-L-methionine-dependent methyltransferase that acts as a component of the wybutosine biosynthesis pathway. Wybutosine is a hyper modified guanosine with a tricyclic base found at the 3'-position adjacent to the anticodon of eukaryotic phenylalanine tRNA. May methylate the carboxyl group of leucine residues to form alpha-leucine ester residues.</text>
</comment>
<dbReference type="FunFam" id="3.40.50.150:FF:000383">
    <property type="entry name" value="Leucine carboxyl methyltransferase 2"/>
    <property type="match status" value="1"/>
</dbReference>
<accession>A0A1Y1ZHE1</accession>
<evidence type="ECO:0000256" key="9">
    <source>
        <dbReference type="ARBA" id="ARBA00022691"/>
    </source>
</evidence>
<proteinExistence type="inferred from homology"/>
<evidence type="ECO:0000256" key="15">
    <source>
        <dbReference type="ARBA" id="ARBA00049250"/>
    </source>
</evidence>
<dbReference type="Pfam" id="PF13418">
    <property type="entry name" value="Beta-prop_TYW4"/>
    <property type="match status" value="1"/>
</dbReference>
<comment type="similarity">
    <text evidence="3">Belongs to the methyltransferase superfamily. LCMT family.</text>
</comment>
<keyword evidence="10" id="KW-0819">tRNA processing</keyword>
<keyword evidence="8" id="KW-0808">Transferase</keyword>
<dbReference type="GO" id="GO:0008175">
    <property type="term" value="F:tRNA methyltransferase activity"/>
    <property type="evidence" value="ECO:0007669"/>
    <property type="project" value="TreeGrafter"/>
</dbReference>
<dbReference type="OrthoDB" id="47172at2759"/>
<dbReference type="InterPro" id="IPR007213">
    <property type="entry name" value="Ppm1/Ppm2/Tcmp"/>
</dbReference>
<evidence type="ECO:0000256" key="10">
    <source>
        <dbReference type="ARBA" id="ARBA00022694"/>
    </source>
</evidence>
<dbReference type="Pfam" id="PF04072">
    <property type="entry name" value="LCM"/>
    <property type="match status" value="1"/>
</dbReference>
<dbReference type="FunFam" id="2.60.120.650:FF:000043">
    <property type="entry name" value="tRNA wybutosine-synthesizing protein 4"/>
    <property type="match status" value="1"/>
</dbReference>
<evidence type="ECO:0000256" key="8">
    <source>
        <dbReference type="ARBA" id="ARBA00022679"/>
    </source>
</evidence>
<gene>
    <name evidence="18" type="ORF">BCR34DRAFT_367310</name>
</gene>
<dbReference type="InterPro" id="IPR029063">
    <property type="entry name" value="SAM-dependent_MTases_sf"/>
</dbReference>
<dbReference type="STRING" id="1231657.A0A1Y1ZHE1"/>
<organism evidence="18 19">
    <name type="scientific">Clohesyomyces aquaticus</name>
    <dbReference type="NCBI Taxonomy" id="1231657"/>
    <lineage>
        <taxon>Eukaryota</taxon>
        <taxon>Fungi</taxon>
        <taxon>Dikarya</taxon>
        <taxon>Ascomycota</taxon>
        <taxon>Pezizomycotina</taxon>
        <taxon>Dothideomycetes</taxon>
        <taxon>Pleosporomycetidae</taxon>
        <taxon>Pleosporales</taxon>
        <taxon>Lindgomycetaceae</taxon>
        <taxon>Clohesyomyces</taxon>
    </lineage>
</organism>
<evidence type="ECO:0000256" key="7">
    <source>
        <dbReference type="ARBA" id="ARBA00022603"/>
    </source>
</evidence>
<evidence type="ECO:0000256" key="14">
    <source>
        <dbReference type="ARBA" id="ARBA00030847"/>
    </source>
</evidence>
<evidence type="ECO:0000256" key="1">
    <source>
        <dbReference type="ARBA" id="ARBA00001806"/>
    </source>
</evidence>
<dbReference type="PROSITE" id="PS51184">
    <property type="entry name" value="JMJC"/>
    <property type="match status" value="1"/>
</dbReference>
<evidence type="ECO:0000256" key="5">
    <source>
        <dbReference type="ARBA" id="ARBA00012779"/>
    </source>
</evidence>
<dbReference type="InterPro" id="IPR015915">
    <property type="entry name" value="Kelch-typ_b-propeller"/>
</dbReference>
<evidence type="ECO:0000256" key="11">
    <source>
        <dbReference type="ARBA" id="ARBA00025588"/>
    </source>
</evidence>
<protein>
    <recommendedName>
        <fullName evidence="6">tRNA wybutosine-synthesizing protein 4</fullName>
        <ecNumber evidence="5">2.1.1.290</ecNumber>
        <ecNumber evidence="4">2.3.1.231</ecNumber>
    </recommendedName>
    <alternativeName>
        <fullName evidence="13">Leucine carboxyl methyltransferase 2</fullName>
    </alternativeName>
    <alternativeName>
        <fullName evidence="14">tRNA(Phe) (7-(3-amino-3-(methoxycarbonyl)propyl)wyosine(37)-N)-methoxycarbonyltransferase</fullName>
    </alternativeName>
    <alternativeName>
        <fullName evidence="12">tRNA(Phe) (7-(3-amino-3-carboxypropyl)wyosine(37)-O)-methyltransferase</fullName>
    </alternativeName>
</protein>
<dbReference type="Gene3D" id="2.120.10.80">
    <property type="entry name" value="Kelch-type beta propeller"/>
    <property type="match status" value="1"/>
</dbReference>
<comment type="catalytic activity">
    <reaction evidence="15">
        <text>7-[(3S)-(3-amino-3-methoxycarbonyl)propyl]wyosine(37) in tRNA(Phe) + S-adenosyl-L-methionine + CO2 = wybutosine(37) in tRNA(Phe) + S-adenosyl-L-homocysteine + 2 H(+)</text>
        <dbReference type="Rhea" id="RHEA:37119"/>
        <dbReference type="Rhea" id="RHEA-COMP:11844"/>
        <dbReference type="Rhea" id="RHEA-COMP:11847"/>
        <dbReference type="ChEBI" id="CHEBI:15378"/>
        <dbReference type="ChEBI" id="CHEBI:16526"/>
        <dbReference type="ChEBI" id="CHEBI:57856"/>
        <dbReference type="ChEBI" id="CHEBI:59789"/>
        <dbReference type="ChEBI" id="CHEBI:73544"/>
        <dbReference type="ChEBI" id="CHEBI:74275"/>
        <dbReference type="EC" id="2.3.1.231"/>
    </reaction>
</comment>
<evidence type="ECO:0000313" key="18">
    <source>
        <dbReference type="EMBL" id="ORY09672.1"/>
    </source>
</evidence>
<keyword evidence="9" id="KW-0949">S-adenosyl-L-methionine</keyword>
<feature type="domain" description="JmjC" evidence="17">
    <location>
        <begin position="841"/>
        <end position="994"/>
    </location>
</feature>
<evidence type="ECO:0000256" key="3">
    <source>
        <dbReference type="ARBA" id="ARBA00010703"/>
    </source>
</evidence>